<accession>A0A2K9NSC3</accession>
<reference evidence="1 2" key="1">
    <citation type="submission" date="2018-01" db="EMBL/GenBank/DDBJ databases">
        <title>Complete genome sequence of Bacteriovorax stolpii DSM12778.</title>
        <authorList>
            <person name="Tang B."/>
            <person name="Chang J."/>
        </authorList>
    </citation>
    <scope>NUCLEOTIDE SEQUENCE [LARGE SCALE GENOMIC DNA]</scope>
    <source>
        <strain evidence="1 2">DSM 12778</strain>
    </source>
</reference>
<gene>
    <name evidence="1" type="ORF">C0V70_09945</name>
</gene>
<organism evidence="1 2">
    <name type="scientific">Bacteriovorax stolpii</name>
    <name type="common">Bdellovibrio stolpii</name>
    <dbReference type="NCBI Taxonomy" id="960"/>
    <lineage>
        <taxon>Bacteria</taxon>
        <taxon>Pseudomonadati</taxon>
        <taxon>Bdellovibrionota</taxon>
        <taxon>Bacteriovoracia</taxon>
        <taxon>Bacteriovoracales</taxon>
        <taxon>Bacteriovoracaceae</taxon>
        <taxon>Bacteriovorax</taxon>
    </lineage>
</organism>
<dbReference type="KEGG" id="bsto:C0V70_09945"/>
<evidence type="ECO:0000313" key="1">
    <source>
        <dbReference type="EMBL" id="AUN98420.1"/>
    </source>
</evidence>
<sequence length="169" mass="19285">MFKHSAFFLTTLVFSFNAYSFHAVSEILPSGKILICQDFNQIKKGGIVEVYERFRTDTDRNVKMVKMREITLPKAGEKVKLTHSDFHQVGTTSVNEYHSEESGSATIVSSETLLGEKRLVRKAPDERARPNFNQTYEITKKDIELIEQKCLVAIPDNGLNVDELKKVSW</sequence>
<dbReference type="Proteomes" id="UP000235584">
    <property type="component" value="Chromosome"/>
</dbReference>
<dbReference type="EMBL" id="CP025704">
    <property type="protein sequence ID" value="AUN98420.1"/>
    <property type="molecule type" value="Genomic_DNA"/>
</dbReference>
<dbReference type="AlphaFoldDB" id="A0A2K9NSC3"/>
<keyword evidence="2" id="KW-1185">Reference proteome</keyword>
<protein>
    <submittedName>
        <fullName evidence="1">Uncharacterized protein</fullName>
    </submittedName>
</protein>
<evidence type="ECO:0000313" key="2">
    <source>
        <dbReference type="Proteomes" id="UP000235584"/>
    </source>
</evidence>
<proteinExistence type="predicted"/>
<name>A0A2K9NSC3_BACTC</name>
<dbReference type="RefSeq" id="WP_102243711.1">
    <property type="nucleotide sequence ID" value="NZ_CP025704.1"/>
</dbReference>